<dbReference type="SUPFAM" id="SSF53720">
    <property type="entry name" value="ALDH-like"/>
    <property type="match status" value="1"/>
</dbReference>
<dbReference type="InterPro" id="IPR008670">
    <property type="entry name" value="CoA_reduct_LuxC"/>
</dbReference>
<accession>A0ABS7D561</accession>
<evidence type="ECO:0000256" key="1">
    <source>
        <dbReference type="ARBA" id="ARBA00022857"/>
    </source>
</evidence>
<dbReference type="RefSeq" id="WP_219872294.1">
    <property type="nucleotide sequence ID" value="NZ_JAHZIJ010000005.1"/>
</dbReference>
<keyword evidence="3" id="KW-1185">Reference proteome</keyword>
<dbReference type="Proteomes" id="UP000812277">
    <property type="component" value="Unassembled WGS sequence"/>
</dbReference>
<reference evidence="2 3" key="1">
    <citation type="submission" date="2021-07" db="EMBL/GenBank/DDBJ databases">
        <title>Paenibacillus radiodurans sp. nov., isolated from the southeastern edge of Tengger Desert.</title>
        <authorList>
            <person name="Zhang G."/>
        </authorList>
    </citation>
    <scope>NUCLEOTIDE SEQUENCE [LARGE SCALE GENOMIC DNA]</scope>
    <source>
        <strain evidence="2 3">DT7-4</strain>
    </source>
</reference>
<sequence length="409" mass="46798">MEILVPRSDAANWEERLRGMKNVPPLLPFEEVMMDFIQSLSSRILKNQGFRKYPELMAMSYWLRKAHLHEIQKNYETKKQGRIWLPRGLVLHFAPSNVDTIFVYSWFLSMLVGNYNVVRISQRRGEQINLLLELLSDLLQEDKYKAIAERTLVVSYGHDEAITQTLSDACNVRVIWGGDETIRTIRKTNLPPRATEMVFANRFSMSAIQSAALLSMTDSELIQVANDFYNDAYWFDQMACSSPRLVVWVGADGPAEQEARSRFWKAVKTVTVQKGHYWQPSVGMNRLVEGYSYASQGLVTQLSTAHSDDPYRATLKDFSAAIKEDHCGGGFFFELAVEELSHVLECLDQRDQTLATFGFSESELTELAWRLGGRGIDRIVPIGRALDFNEVWDGYDLLAYLTREVVVQH</sequence>
<dbReference type="Pfam" id="PF05893">
    <property type="entry name" value="LuxC"/>
    <property type="match status" value="1"/>
</dbReference>
<name>A0ABS7D561_9BACL</name>
<proteinExistence type="predicted"/>
<dbReference type="InterPro" id="IPR016161">
    <property type="entry name" value="Ald_DH/histidinol_DH"/>
</dbReference>
<keyword evidence="1" id="KW-0521">NADP</keyword>
<evidence type="ECO:0000313" key="3">
    <source>
        <dbReference type="Proteomes" id="UP000812277"/>
    </source>
</evidence>
<organism evidence="2 3">
    <name type="scientific">Paenibacillus oenotherae</name>
    <dbReference type="NCBI Taxonomy" id="1435645"/>
    <lineage>
        <taxon>Bacteria</taxon>
        <taxon>Bacillati</taxon>
        <taxon>Bacillota</taxon>
        <taxon>Bacilli</taxon>
        <taxon>Bacillales</taxon>
        <taxon>Paenibacillaceae</taxon>
        <taxon>Paenibacillus</taxon>
    </lineage>
</organism>
<gene>
    <name evidence="2" type="ORF">K0T92_09870</name>
</gene>
<comment type="caution">
    <text evidence="2">The sequence shown here is derived from an EMBL/GenBank/DDBJ whole genome shotgun (WGS) entry which is preliminary data.</text>
</comment>
<dbReference type="EMBL" id="JAHZIJ010000005">
    <property type="protein sequence ID" value="MBW7475053.1"/>
    <property type="molecule type" value="Genomic_DNA"/>
</dbReference>
<protein>
    <submittedName>
        <fullName evidence="2">Acyl-CoA reductase</fullName>
    </submittedName>
</protein>
<evidence type="ECO:0000313" key="2">
    <source>
        <dbReference type="EMBL" id="MBW7475053.1"/>
    </source>
</evidence>